<organism evidence="2 3">
    <name type="scientific">Microdochium trichocladiopsis</name>
    <dbReference type="NCBI Taxonomy" id="1682393"/>
    <lineage>
        <taxon>Eukaryota</taxon>
        <taxon>Fungi</taxon>
        <taxon>Dikarya</taxon>
        <taxon>Ascomycota</taxon>
        <taxon>Pezizomycotina</taxon>
        <taxon>Sordariomycetes</taxon>
        <taxon>Xylariomycetidae</taxon>
        <taxon>Xylariales</taxon>
        <taxon>Microdochiaceae</taxon>
        <taxon>Microdochium</taxon>
    </lineage>
</organism>
<evidence type="ECO:0000313" key="2">
    <source>
        <dbReference type="EMBL" id="KAH7025643.1"/>
    </source>
</evidence>
<keyword evidence="3" id="KW-1185">Reference proteome</keyword>
<dbReference type="OrthoDB" id="125347at2759"/>
<feature type="compositionally biased region" description="Low complexity" evidence="1">
    <location>
        <begin position="89"/>
        <end position="98"/>
    </location>
</feature>
<dbReference type="Proteomes" id="UP000756346">
    <property type="component" value="Unassembled WGS sequence"/>
</dbReference>
<dbReference type="PANTHER" id="PTHR38116:SF1">
    <property type="entry name" value="BZIP DOMAIN-CONTAINING PROTEIN"/>
    <property type="match status" value="1"/>
</dbReference>
<evidence type="ECO:0000256" key="1">
    <source>
        <dbReference type="SAM" id="MobiDB-lite"/>
    </source>
</evidence>
<dbReference type="AlphaFoldDB" id="A0A9P8Y1W9"/>
<name>A0A9P8Y1W9_9PEZI</name>
<gene>
    <name evidence="2" type="ORF">B0I36DRAFT_272154</name>
</gene>
<dbReference type="EMBL" id="JAGTJQ010000008">
    <property type="protein sequence ID" value="KAH7025643.1"/>
    <property type="molecule type" value="Genomic_DNA"/>
</dbReference>
<sequence>MQRNAAHILLGVEDGPAVLVDIVPMYSSMTEALGPQDDWTGIKERADRRKIQSRLNVRAHRKRKAFEAKRLVPNVAAPRRRKPRIETVSSIASSPTSSARERQEQISDEKSTKNHIASRRVSCLQSGTPWMRLEGPFPLGRDHLIPLIQYNVFRAVATNVQILHSFDALFQPPPKGSCVLDSKLVKFPGPSSTESLPESLRPTWLQRTVPHGSWIETLPHPQMRDNAILAASSFDYVELLADVFGGMCFHQEESSGGNGVLVWKDPWHPIGWELTEGFARKWRVLLDGCDDMLHATNYWRLQRGEDAIDWQAL</sequence>
<feature type="compositionally biased region" description="Basic and acidic residues" evidence="1">
    <location>
        <begin position="99"/>
        <end position="112"/>
    </location>
</feature>
<comment type="caution">
    <text evidence="2">The sequence shown here is derived from an EMBL/GenBank/DDBJ whole genome shotgun (WGS) entry which is preliminary data.</text>
</comment>
<reference evidence="2" key="1">
    <citation type="journal article" date="2021" name="Nat. Commun.">
        <title>Genetic determinants of endophytism in the Arabidopsis root mycobiome.</title>
        <authorList>
            <person name="Mesny F."/>
            <person name="Miyauchi S."/>
            <person name="Thiergart T."/>
            <person name="Pickel B."/>
            <person name="Atanasova L."/>
            <person name="Karlsson M."/>
            <person name="Huettel B."/>
            <person name="Barry K.W."/>
            <person name="Haridas S."/>
            <person name="Chen C."/>
            <person name="Bauer D."/>
            <person name="Andreopoulos W."/>
            <person name="Pangilinan J."/>
            <person name="LaButti K."/>
            <person name="Riley R."/>
            <person name="Lipzen A."/>
            <person name="Clum A."/>
            <person name="Drula E."/>
            <person name="Henrissat B."/>
            <person name="Kohler A."/>
            <person name="Grigoriev I.V."/>
            <person name="Martin F.M."/>
            <person name="Hacquard S."/>
        </authorList>
    </citation>
    <scope>NUCLEOTIDE SEQUENCE</scope>
    <source>
        <strain evidence="2">MPI-CAGE-CH-0230</strain>
    </source>
</reference>
<proteinExistence type="predicted"/>
<accession>A0A9P8Y1W9</accession>
<evidence type="ECO:0000313" key="3">
    <source>
        <dbReference type="Proteomes" id="UP000756346"/>
    </source>
</evidence>
<dbReference type="GeneID" id="70180851"/>
<feature type="region of interest" description="Disordered" evidence="1">
    <location>
        <begin position="78"/>
        <end position="119"/>
    </location>
</feature>
<dbReference type="InterPro" id="IPR021833">
    <property type="entry name" value="DUF3425"/>
</dbReference>
<dbReference type="PANTHER" id="PTHR38116">
    <property type="entry name" value="CHROMOSOME 7, WHOLE GENOME SHOTGUN SEQUENCE"/>
    <property type="match status" value="1"/>
</dbReference>
<dbReference type="Pfam" id="PF11905">
    <property type="entry name" value="DUF3425"/>
    <property type="match status" value="1"/>
</dbReference>
<dbReference type="RefSeq" id="XP_046008860.1">
    <property type="nucleotide sequence ID" value="XM_046151305.1"/>
</dbReference>
<protein>
    <submittedName>
        <fullName evidence="2">Uncharacterized protein</fullName>
    </submittedName>
</protein>